<dbReference type="RefSeq" id="XP_030994995.1">
    <property type="nucleotide sequence ID" value="XM_031140870.1"/>
</dbReference>
<evidence type="ECO:0000313" key="3">
    <source>
        <dbReference type="Proteomes" id="UP000319257"/>
    </source>
</evidence>
<gene>
    <name evidence="2" type="ORF">E0L32_006257</name>
</gene>
<comment type="caution">
    <text evidence="2">The sequence shown here is derived from an EMBL/GenBank/DDBJ whole genome shotgun (WGS) entry which is preliminary data.</text>
</comment>
<proteinExistence type="predicted"/>
<feature type="region of interest" description="Disordered" evidence="1">
    <location>
        <begin position="367"/>
        <end position="397"/>
    </location>
</feature>
<dbReference type="GeneID" id="41973704"/>
<sequence>MNSQFALSLELTRLIPLIFNTGPGKYVMKLARDLQLSGSDLITEEDLASKVGRCRIDGQIASSFRSLVSKSAYSRLCEGIVLEAGAGPTISRALVTGQNAYFATVVQLSMLVACFTKEALAVAIYEMFEIELEEAPEGSSIRAMPSEQAIAGVLRACEDQTTQYDWTLVLLAVAYRLGLPQNVLTRHLPGSIFRGLVYMLPLVQQLPDDRMILVEIEDRLGICPIIVWAHHICSLNVAVRVYRSGSNASGQVIFGSEPVQMVIAVRSSSDDWYSHAVVPSITLLKSSSAEEKEALITLVPDPDESKLEAVHRIGAEGYGKAVLQDAALQVKEGADAIAEDIMFISYALAILIAGHLVIRPEFGDRTASGSAATEGKVQATGNSQENEKLTGEAETDSTTLAPYHIPTHRIHDAADLLFSRKRPPMGVVEDYVTFFRTRGTGIVGAPHRIDAILKRPSNASPNDQGHWWRLLPLARYLAVLLLAFANISESSSCREIPLSFDCAMLRHHPLIWELQEWDGKSDIAIGEFTWFRAIGILLTNQTLPENGPFPSLLSDCGWSIFLSTLDQQSQALPRAQMKDPMTVYPGLVFLRQGVPSRNGVRKHAISDAPSTQGPTPATYSSTIERMEQATLRCFGSFKLGLPLYGEQQQSFIVTLRLNREAINFRDFIPDTNISIQRTGFSELFSAIWTVLRTNPCQGHNALTASKTIELPPGYATVADWNEELAEPEERARVLITLTAGNSTARWRTLVSIVRARRRLHSDHHNSDDFPGVLLRGDDCCFQCAIDQTAMLTGRWRLVL</sequence>
<dbReference type="InParanoid" id="A0A507B3H6"/>
<dbReference type="EMBL" id="SKBQ01000035">
    <property type="protein sequence ID" value="TPX13284.1"/>
    <property type="molecule type" value="Genomic_DNA"/>
</dbReference>
<dbReference type="Proteomes" id="UP000319257">
    <property type="component" value="Unassembled WGS sequence"/>
</dbReference>
<evidence type="ECO:0000313" key="2">
    <source>
        <dbReference type="EMBL" id="TPX13284.1"/>
    </source>
</evidence>
<protein>
    <submittedName>
        <fullName evidence="2">Uncharacterized protein</fullName>
    </submittedName>
</protein>
<dbReference type="OrthoDB" id="4753470at2759"/>
<evidence type="ECO:0000256" key="1">
    <source>
        <dbReference type="SAM" id="MobiDB-lite"/>
    </source>
</evidence>
<reference evidence="2 3" key="1">
    <citation type="submission" date="2019-06" db="EMBL/GenBank/DDBJ databases">
        <title>Draft genome sequence of the filamentous fungus Phialemoniopsis curvata isolated from diesel fuel.</title>
        <authorList>
            <person name="Varaljay V.A."/>
            <person name="Lyon W.J."/>
            <person name="Crouch A.L."/>
            <person name="Drake C.E."/>
            <person name="Hollomon J.M."/>
            <person name="Nadeau L.J."/>
            <person name="Nunn H.S."/>
            <person name="Stevenson B.S."/>
            <person name="Bojanowski C.L."/>
            <person name="Crookes-Goodson W.J."/>
        </authorList>
    </citation>
    <scope>NUCLEOTIDE SEQUENCE [LARGE SCALE GENOMIC DNA]</scope>
    <source>
        <strain evidence="2 3">D216</strain>
    </source>
</reference>
<name>A0A507B3H6_9PEZI</name>
<accession>A0A507B3H6</accession>
<keyword evidence="3" id="KW-1185">Reference proteome</keyword>
<dbReference type="AlphaFoldDB" id="A0A507B3H6"/>
<dbReference type="STRING" id="1093900.A0A507B3H6"/>
<organism evidence="2 3">
    <name type="scientific">Thyridium curvatum</name>
    <dbReference type="NCBI Taxonomy" id="1093900"/>
    <lineage>
        <taxon>Eukaryota</taxon>
        <taxon>Fungi</taxon>
        <taxon>Dikarya</taxon>
        <taxon>Ascomycota</taxon>
        <taxon>Pezizomycotina</taxon>
        <taxon>Sordariomycetes</taxon>
        <taxon>Sordariomycetidae</taxon>
        <taxon>Thyridiales</taxon>
        <taxon>Thyridiaceae</taxon>
        <taxon>Thyridium</taxon>
    </lineage>
</organism>